<dbReference type="AlphaFoldDB" id="A0A7N0TWP2"/>
<dbReference type="EnsemblPlants" id="Kaladp0047s0043.1.v1.1">
    <property type="protein sequence ID" value="Kaladp0047s0043.1.v1.1"/>
    <property type="gene ID" value="Kaladp0047s0043.v1.1"/>
</dbReference>
<reference evidence="2" key="1">
    <citation type="submission" date="2021-01" db="UniProtKB">
        <authorList>
            <consortium name="EnsemblPlants"/>
        </authorList>
    </citation>
    <scope>IDENTIFICATION</scope>
</reference>
<dbReference type="Proteomes" id="UP000594263">
    <property type="component" value="Unplaced"/>
</dbReference>
<keyword evidence="3" id="KW-1185">Reference proteome</keyword>
<protein>
    <submittedName>
        <fullName evidence="2">Uncharacterized protein</fullName>
    </submittedName>
</protein>
<evidence type="ECO:0000313" key="3">
    <source>
        <dbReference type="Proteomes" id="UP000594263"/>
    </source>
</evidence>
<name>A0A7N0TWP2_KALFE</name>
<feature type="region of interest" description="Disordered" evidence="1">
    <location>
        <begin position="1"/>
        <end position="47"/>
    </location>
</feature>
<accession>A0A7N0TWP2</accession>
<proteinExistence type="predicted"/>
<organism evidence="2 3">
    <name type="scientific">Kalanchoe fedtschenkoi</name>
    <name type="common">Lavender scallops</name>
    <name type="synonym">South American air plant</name>
    <dbReference type="NCBI Taxonomy" id="63787"/>
    <lineage>
        <taxon>Eukaryota</taxon>
        <taxon>Viridiplantae</taxon>
        <taxon>Streptophyta</taxon>
        <taxon>Embryophyta</taxon>
        <taxon>Tracheophyta</taxon>
        <taxon>Spermatophyta</taxon>
        <taxon>Magnoliopsida</taxon>
        <taxon>eudicotyledons</taxon>
        <taxon>Gunneridae</taxon>
        <taxon>Pentapetalae</taxon>
        <taxon>Saxifragales</taxon>
        <taxon>Crassulaceae</taxon>
        <taxon>Kalanchoe</taxon>
    </lineage>
</organism>
<sequence length="130" mass="14697">MGSVSTGLAASAGAERRRSDDVDDDDYSEREYGRAQFGSTGIGSIETGRRHSNSVQLSFVRIQIQRFADCSTMATTRRLHFTPCEQFWRMTTVIVRSPEGVYAFPPRFSILSGIYSKYFSYDSTRALRRS</sequence>
<dbReference type="Gramene" id="Kaladp0047s0043.1.v1.1">
    <property type="protein sequence ID" value="Kaladp0047s0043.1.v1.1"/>
    <property type="gene ID" value="Kaladp0047s0043.v1.1"/>
</dbReference>
<evidence type="ECO:0000313" key="2">
    <source>
        <dbReference type="EnsemblPlants" id="Kaladp0047s0043.1.v1.1"/>
    </source>
</evidence>
<evidence type="ECO:0000256" key="1">
    <source>
        <dbReference type="SAM" id="MobiDB-lite"/>
    </source>
</evidence>